<dbReference type="GO" id="GO:0030170">
    <property type="term" value="F:pyridoxal phosphate binding"/>
    <property type="evidence" value="ECO:0007669"/>
    <property type="project" value="InterPro"/>
</dbReference>
<protein>
    <submittedName>
        <fullName evidence="6">MOSC domain-containing protein</fullName>
    </submittedName>
</protein>
<dbReference type="InterPro" id="IPR052716">
    <property type="entry name" value="MOSC_domain"/>
</dbReference>
<evidence type="ECO:0000259" key="2">
    <source>
        <dbReference type="PROSITE" id="PS51340"/>
    </source>
</evidence>
<dbReference type="OrthoDB" id="17255at2759"/>
<dbReference type="Pfam" id="PF03476">
    <property type="entry name" value="MOSC_N"/>
    <property type="match status" value="1"/>
</dbReference>
<keyword evidence="5" id="KW-1185">Reference proteome</keyword>
<reference evidence="3 5" key="2">
    <citation type="submission" date="2018-11" db="EMBL/GenBank/DDBJ databases">
        <authorList>
            <consortium name="Pathogen Informatics"/>
        </authorList>
    </citation>
    <scope>NUCLEOTIDE SEQUENCE [LARGE SCALE GENOMIC DNA]</scope>
</reference>
<dbReference type="GO" id="GO:0030151">
    <property type="term" value="F:molybdenum ion binding"/>
    <property type="evidence" value="ECO:0007669"/>
    <property type="project" value="InterPro"/>
</dbReference>
<dbReference type="STRING" id="318479.A0A0N4UHL7"/>
<keyword evidence="1" id="KW-0812">Transmembrane</keyword>
<dbReference type="Proteomes" id="UP000274756">
    <property type="component" value="Unassembled WGS sequence"/>
</dbReference>
<reference evidence="6" key="1">
    <citation type="submission" date="2017-02" db="UniProtKB">
        <authorList>
            <consortium name="WormBaseParasite"/>
        </authorList>
    </citation>
    <scope>IDENTIFICATION</scope>
</reference>
<keyword evidence="1" id="KW-0472">Membrane</keyword>
<keyword evidence="1" id="KW-1133">Transmembrane helix</keyword>
<dbReference type="SUPFAM" id="SSF141673">
    <property type="entry name" value="MOSC N-terminal domain-like"/>
    <property type="match status" value="1"/>
</dbReference>
<feature type="domain" description="MOSC" evidence="2">
    <location>
        <begin position="165"/>
        <end position="301"/>
    </location>
</feature>
<sequence length="301" mass="34694">MTSLIKREYLFIGSAFISGAVVLYYATKSIRKLIKNHYYPYIKVGTVAELYIYPVESARGRQVKFMECDEIGGISGELKDRRFFVLNKINKTFVTAEIFSRMVLIDSDIRNGVLTLSTPETEPVTLDLAKVLEYNKTVTGRCMKDEKIQQEGLECGYEIGRWLSKVLRTEEPLSLLYCKDGFPSSNCQCFIKNLFTSNYPLISEQTYIPLEPYMILSSETINKLNDRFDLVVDQQITSRHFRPNIVVDNCSAFDEDNWLEIKIGQAEFQCKAPCKRTYIMMIDPSTGEQELGEEYIDILRE</sequence>
<dbReference type="PANTHER" id="PTHR36930:SF1">
    <property type="entry name" value="MOSC DOMAIN-CONTAINING PROTEIN"/>
    <property type="match status" value="1"/>
</dbReference>
<dbReference type="AlphaFoldDB" id="A0A0N4UHL7"/>
<dbReference type="InterPro" id="IPR005303">
    <property type="entry name" value="MOCOS_middle"/>
</dbReference>
<accession>A0A0N4UHL7</accession>
<dbReference type="InterPro" id="IPR005302">
    <property type="entry name" value="MoCF_Sase_C"/>
</dbReference>
<evidence type="ECO:0000256" key="1">
    <source>
        <dbReference type="SAM" id="Phobius"/>
    </source>
</evidence>
<proteinExistence type="predicted"/>
<evidence type="ECO:0000313" key="4">
    <source>
        <dbReference type="Proteomes" id="UP000038040"/>
    </source>
</evidence>
<dbReference type="WBParaSite" id="DME_0000705201-mRNA-1">
    <property type="protein sequence ID" value="DME_0000705201-mRNA-1"/>
    <property type="gene ID" value="DME_0000705201"/>
</dbReference>
<dbReference type="Proteomes" id="UP000038040">
    <property type="component" value="Unplaced"/>
</dbReference>
<organism evidence="4 6">
    <name type="scientific">Dracunculus medinensis</name>
    <name type="common">Guinea worm</name>
    <dbReference type="NCBI Taxonomy" id="318479"/>
    <lineage>
        <taxon>Eukaryota</taxon>
        <taxon>Metazoa</taxon>
        <taxon>Ecdysozoa</taxon>
        <taxon>Nematoda</taxon>
        <taxon>Chromadorea</taxon>
        <taxon>Rhabditida</taxon>
        <taxon>Spirurina</taxon>
        <taxon>Dracunculoidea</taxon>
        <taxon>Dracunculidae</taxon>
        <taxon>Dracunculus</taxon>
    </lineage>
</organism>
<evidence type="ECO:0000313" key="3">
    <source>
        <dbReference type="EMBL" id="VDN59840.1"/>
    </source>
</evidence>
<dbReference type="PROSITE" id="PS51340">
    <property type="entry name" value="MOSC"/>
    <property type="match status" value="1"/>
</dbReference>
<dbReference type="EMBL" id="UYYG01001192">
    <property type="protein sequence ID" value="VDN59840.1"/>
    <property type="molecule type" value="Genomic_DNA"/>
</dbReference>
<feature type="transmembrane region" description="Helical" evidence="1">
    <location>
        <begin position="9"/>
        <end position="27"/>
    </location>
</feature>
<evidence type="ECO:0000313" key="5">
    <source>
        <dbReference type="Proteomes" id="UP000274756"/>
    </source>
</evidence>
<evidence type="ECO:0000313" key="6">
    <source>
        <dbReference type="WBParaSite" id="DME_0000705201-mRNA-1"/>
    </source>
</evidence>
<dbReference type="Pfam" id="PF03473">
    <property type="entry name" value="MOSC"/>
    <property type="match status" value="1"/>
</dbReference>
<name>A0A0N4UHL7_DRAME</name>
<dbReference type="PANTHER" id="PTHR36930">
    <property type="entry name" value="METAL-SULFUR CLUSTER BIOSYNTHESIS PROTEINS YUAD-RELATED"/>
    <property type="match status" value="1"/>
</dbReference>
<dbReference type="GO" id="GO:0003824">
    <property type="term" value="F:catalytic activity"/>
    <property type="evidence" value="ECO:0007669"/>
    <property type="project" value="InterPro"/>
</dbReference>
<gene>
    <name evidence="3" type="ORF">DME_LOCUS9813</name>
</gene>